<dbReference type="RefSeq" id="WP_146521534.1">
    <property type="nucleotide sequence ID" value="NZ_CP151726.1"/>
</dbReference>
<comment type="caution">
    <text evidence="1">The sequence shown here is derived from an EMBL/GenBank/DDBJ whole genome shotgun (WGS) entry which is preliminary data.</text>
</comment>
<accession>A0A5C6AP22</accession>
<proteinExistence type="predicted"/>
<dbReference type="EMBL" id="SJPN01000005">
    <property type="protein sequence ID" value="TWU01019.1"/>
    <property type="molecule type" value="Genomic_DNA"/>
</dbReference>
<organism evidence="1 2">
    <name type="scientific">Stieleria varia</name>
    <dbReference type="NCBI Taxonomy" id="2528005"/>
    <lineage>
        <taxon>Bacteria</taxon>
        <taxon>Pseudomonadati</taxon>
        <taxon>Planctomycetota</taxon>
        <taxon>Planctomycetia</taxon>
        <taxon>Pirellulales</taxon>
        <taxon>Pirellulaceae</taxon>
        <taxon>Stieleria</taxon>
    </lineage>
</organism>
<sequence>MTTHRQIISLVVTVAIAIVGCGKTPIAGTMDSRTKTAFGIHEWSILEDYNRGLSLDAVTDNAATAILTFDRGHTVRAVFLQNDMLSDRLIFKLDAPDDGFYGADLDGIVDPNSVSIHDRPKAKGDGWILASGTKDSASVELVLRFAENSRPKIVLVRE</sequence>
<evidence type="ECO:0000313" key="2">
    <source>
        <dbReference type="Proteomes" id="UP000320176"/>
    </source>
</evidence>
<dbReference type="Proteomes" id="UP000320176">
    <property type="component" value="Unassembled WGS sequence"/>
</dbReference>
<evidence type="ECO:0008006" key="3">
    <source>
        <dbReference type="Google" id="ProtNLM"/>
    </source>
</evidence>
<gene>
    <name evidence="1" type="ORF">Pla52n_43900</name>
</gene>
<dbReference type="AlphaFoldDB" id="A0A5C6AP22"/>
<dbReference type="OrthoDB" id="9831953at2"/>
<reference evidence="1 2" key="1">
    <citation type="submission" date="2019-02" db="EMBL/GenBank/DDBJ databases">
        <title>Deep-cultivation of Planctomycetes and their phenomic and genomic characterization uncovers novel biology.</title>
        <authorList>
            <person name="Wiegand S."/>
            <person name="Jogler M."/>
            <person name="Boedeker C."/>
            <person name="Pinto D."/>
            <person name="Vollmers J."/>
            <person name="Rivas-Marin E."/>
            <person name="Kohn T."/>
            <person name="Peeters S.H."/>
            <person name="Heuer A."/>
            <person name="Rast P."/>
            <person name="Oberbeckmann S."/>
            <person name="Bunk B."/>
            <person name="Jeske O."/>
            <person name="Meyerdierks A."/>
            <person name="Storesund J.E."/>
            <person name="Kallscheuer N."/>
            <person name="Luecker S."/>
            <person name="Lage O.M."/>
            <person name="Pohl T."/>
            <person name="Merkel B.J."/>
            <person name="Hornburger P."/>
            <person name="Mueller R.-W."/>
            <person name="Bruemmer F."/>
            <person name="Labrenz M."/>
            <person name="Spormann A.M."/>
            <person name="Op Den Camp H."/>
            <person name="Overmann J."/>
            <person name="Amann R."/>
            <person name="Jetten M.S.M."/>
            <person name="Mascher T."/>
            <person name="Medema M.H."/>
            <person name="Devos D.P."/>
            <person name="Kaster A.-K."/>
            <person name="Ovreas L."/>
            <person name="Rohde M."/>
            <person name="Galperin M.Y."/>
            <person name="Jogler C."/>
        </authorList>
    </citation>
    <scope>NUCLEOTIDE SEQUENCE [LARGE SCALE GENOMIC DNA]</scope>
    <source>
        <strain evidence="1 2">Pla52n</strain>
    </source>
</reference>
<dbReference type="PROSITE" id="PS51257">
    <property type="entry name" value="PROKAR_LIPOPROTEIN"/>
    <property type="match status" value="1"/>
</dbReference>
<name>A0A5C6AP22_9BACT</name>
<protein>
    <recommendedName>
        <fullName evidence="3">Lipoprotein</fullName>
    </recommendedName>
</protein>
<keyword evidence="2" id="KW-1185">Reference proteome</keyword>
<evidence type="ECO:0000313" key="1">
    <source>
        <dbReference type="EMBL" id="TWU01019.1"/>
    </source>
</evidence>